<dbReference type="OrthoDB" id="922532at2"/>
<feature type="signal peptide" evidence="3">
    <location>
        <begin position="1"/>
        <end position="23"/>
    </location>
</feature>
<evidence type="ECO:0000256" key="3">
    <source>
        <dbReference type="SAM" id="SignalP"/>
    </source>
</evidence>
<keyword evidence="3" id="KW-0732">Signal</keyword>
<dbReference type="PANTHER" id="PTHR48051">
    <property type="match status" value="1"/>
</dbReference>
<dbReference type="KEGG" id="sgn:SGRA_2799"/>
<keyword evidence="6" id="KW-1185">Reference proteome</keyword>
<dbReference type="RefSeq" id="WP_015693133.1">
    <property type="nucleotide sequence ID" value="NC_016940.1"/>
</dbReference>
<dbReference type="HOGENOM" id="CLU_754180_0_0_10"/>
<evidence type="ECO:0000259" key="4">
    <source>
        <dbReference type="Pfam" id="PF23598"/>
    </source>
</evidence>
<name>H6LA59_SAPGL</name>
<dbReference type="Gene3D" id="3.80.10.10">
    <property type="entry name" value="Ribonuclease Inhibitor"/>
    <property type="match status" value="2"/>
</dbReference>
<organism evidence="5 6">
    <name type="scientific">Saprospira grandis (strain Lewin)</name>
    <dbReference type="NCBI Taxonomy" id="984262"/>
    <lineage>
        <taxon>Bacteria</taxon>
        <taxon>Pseudomonadati</taxon>
        <taxon>Bacteroidota</taxon>
        <taxon>Saprospiria</taxon>
        <taxon>Saprospirales</taxon>
        <taxon>Saprospiraceae</taxon>
        <taxon>Saprospira</taxon>
    </lineage>
</organism>
<dbReference type="EMBL" id="CP002831">
    <property type="protein sequence ID" value="AFC25527.1"/>
    <property type="molecule type" value="Genomic_DNA"/>
</dbReference>
<evidence type="ECO:0000256" key="1">
    <source>
        <dbReference type="ARBA" id="ARBA00022614"/>
    </source>
</evidence>
<dbReference type="STRING" id="984262.SGRA_2799"/>
<protein>
    <submittedName>
        <fullName evidence="5">Leucine-rich repeat-containing protein</fullName>
    </submittedName>
</protein>
<keyword evidence="2" id="KW-0677">Repeat</keyword>
<accession>H6LA59</accession>
<dbReference type="Pfam" id="PF23598">
    <property type="entry name" value="LRR_14"/>
    <property type="match status" value="1"/>
</dbReference>
<dbReference type="Proteomes" id="UP000007519">
    <property type="component" value="Chromosome"/>
</dbReference>
<feature type="domain" description="Disease resistance R13L4/SHOC-2-like LRR" evidence="4">
    <location>
        <begin position="166"/>
        <end position="274"/>
    </location>
</feature>
<dbReference type="InterPro" id="IPR032675">
    <property type="entry name" value="LRR_dom_sf"/>
</dbReference>
<keyword evidence="1" id="KW-0433">Leucine-rich repeat</keyword>
<evidence type="ECO:0000256" key="2">
    <source>
        <dbReference type="ARBA" id="ARBA00022737"/>
    </source>
</evidence>
<dbReference type="PANTHER" id="PTHR48051:SF1">
    <property type="entry name" value="RAS SUPPRESSOR PROTEIN 1"/>
    <property type="match status" value="1"/>
</dbReference>
<dbReference type="PROSITE" id="PS51450">
    <property type="entry name" value="LRR"/>
    <property type="match status" value="1"/>
</dbReference>
<dbReference type="InterPro" id="IPR050216">
    <property type="entry name" value="LRR_domain-containing"/>
</dbReference>
<evidence type="ECO:0000313" key="6">
    <source>
        <dbReference type="Proteomes" id="UP000007519"/>
    </source>
</evidence>
<gene>
    <name evidence="5" type="ordered locus">SGRA_2799</name>
</gene>
<dbReference type="SMART" id="SM00369">
    <property type="entry name" value="LRR_TYP"/>
    <property type="match status" value="4"/>
</dbReference>
<dbReference type="InterPro" id="IPR001611">
    <property type="entry name" value="Leu-rich_rpt"/>
</dbReference>
<evidence type="ECO:0000313" key="5">
    <source>
        <dbReference type="EMBL" id="AFC25527.1"/>
    </source>
</evidence>
<dbReference type="eggNOG" id="COG4886">
    <property type="taxonomic scope" value="Bacteria"/>
</dbReference>
<feature type="chain" id="PRO_5003604860" evidence="3">
    <location>
        <begin position="24"/>
        <end position="367"/>
    </location>
</feature>
<sequence length="367" mass="42779">MARKSWLLSQLLLLWACQTSTPAEPVALVEEPTIYQYPKDSLWRGHPLRPDQPDYINNAYPNYSDSIFALLQSQEDFNYPYGKSEEEVQFFLYQLESKRRARIRYLMGLNIPMRPSAMAQKRYLNLSSRGLKEIPYELGRLQSLEELLLKYNEIRSFSTSLYQCKALKRLDLSSNQLEELPNSIYQLRKLENLSLRDNKLKFLPAGFSQLRELRSLDLSNSHRSMAGAYNNFRYLPAAVYRLPKLEKLLLQRLPLQQFALNVQQMKSLRVLSIAGCYQLPLDNNLKLLAKLPNLEVLDISFLGRRALPKSIERFKHLKVLIWQEENGVNEQAIKALKKILPNTRIYWGAPGEKRPFLRANSIETIIQ</sequence>
<dbReference type="AlphaFoldDB" id="H6LA59"/>
<dbReference type="InterPro" id="IPR003591">
    <property type="entry name" value="Leu-rich_rpt_typical-subtyp"/>
</dbReference>
<proteinExistence type="predicted"/>
<dbReference type="SUPFAM" id="SSF52047">
    <property type="entry name" value="RNI-like"/>
    <property type="match status" value="1"/>
</dbReference>
<reference evidence="5 6" key="1">
    <citation type="journal article" date="2012" name="Stand. Genomic Sci.">
        <title>Complete genome sequencing and analysis of Saprospira grandis str. Lewin, a predatory marine bacterium.</title>
        <authorList>
            <person name="Saw J.H."/>
            <person name="Yuryev A."/>
            <person name="Kanbe M."/>
            <person name="Hou S."/>
            <person name="Young A.G."/>
            <person name="Aizawa S."/>
            <person name="Alam M."/>
        </authorList>
    </citation>
    <scope>NUCLEOTIDE SEQUENCE [LARGE SCALE GENOMIC DNA]</scope>
    <source>
        <strain evidence="5 6">Lewin</strain>
    </source>
</reference>
<dbReference type="InterPro" id="IPR055414">
    <property type="entry name" value="LRR_R13L4/SHOC2-like"/>
</dbReference>
<dbReference type="GO" id="GO:0005737">
    <property type="term" value="C:cytoplasm"/>
    <property type="evidence" value="ECO:0007669"/>
    <property type="project" value="TreeGrafter"/>
</dbReference>